<name>A0A6V8L158_9ACTN</name>
<dbReference type="RefSeq" id="WP_173074929.1">
    <property type="nucleotide sequence ID" value="NZ_BAABJB010000029.1"/>
</dbReference>
<dbReference type="AlphaFoldDB" id="A0A6V8L158"/>
<sequence>MKLGTTLYSITRDFHGRRISFEEAVRRVSELGLGPGLEVVGFQSFRGWPHLSNEQIHAFRSLIDETGLVPACMGANADAGIRRDRLLTPQELVPYMEAQIVAARQLGFPVVRVQFSVTPDDMERLLPIAEREDVKLGLEIHAHHSPHHPIMVALRERYEKLDSPRLGFIPDWGSTMRRMPPSLLEAARRRGLPDGYLRRIEQSWLAQHERGPILDDSTLPDMYRAVYQILEEEGVGPDGQSIARNSIGLFGHASPTDWEMVAPWTVHMHGKFYDIDASGDEPAVPVRDILRVFLRSGYTGYISSEWEGWHWNLNDDPWDMISRHHQLQRRTIAALRAEGQAGPSEAIEDGH</sequence>
<reference evidence="1 2" key="2">
    <citation type="submission" date="2020-03" db="EMBL/GenBank/DDBJ databases">
        <authorList>
            <person name="Ichikawa N."/>
            <person name="Kimura A."/>
            <person name="Kitahashi Y."/>
            <person name="Uohara A."/>
        </authorList>
    </citation>
    <scope>NUCLEOTIDE SEQUENCE [LARGE SCALE GENOMIC DNA]</scope>
    <source>
        <strain evidence="1 2">NBRC 108638</strain>
    </source>
</reference>
<dbReference type="Gene3D" id="3.20.20.150">
    <property type="entry name" value="Divalent-metal-dependent TIM barrel enzymes"/>
    <property type="match status" value="1"/>
</dbReference>
<gene>
    <name evidence="1" type="ORF">Prum_014680</name>
</gene>
<dbReference type="SUPFAM" id="SSF51658">
    <property type="entry name" value="Xylose isomerase-like"/>
    <property type="match status" value="1"/>
</dbReference>
<keyword evidence="2" id="KW-1185">Reference proteome</keyword>
<dbReference type="EMBL" id="BLPG01000001">
    <property type="protein sequence ID" value="GFJ87826.1"/>
    <property type="molecule type" value="Genomic_DNA"/>
</dbReference>
<protein>
    <recommendedName>
        <fullName evidence="3">Xylose isomerase-like TIM barrel domain-containing protein</fullName>
    </recommendedName>
</protein>
<organism evidence="1 2">
    <name type="scientific">Phytohabitans rumicis</name>
    <dbReference type="NCBI Taxonomy" id="1076125"/>
    <lineage>
        <taxon>Bacteria</taxon>
        <taxon>Bacillati</taxon>
        <taxon>Actinomycetota</taxon>
        <taxon>Actinomycetes</taxon>
        <taxon>Micromonosporales</taxon>
        <taxon>Micromonosporaceae</taxon>
    </lineage>
</organism>
<dbReference type="InterPro" id="IPR036237">
    <property type="entry name" value="Xyl_isomerase-like_sf"/>
</dbReference>
<comment type="caution">
    <text evidence="1">The sequence shown here is derived from an EMBL/GenBank/DDBJ whole genome shotgun (WGS) entry which is preliminary data.</text>
</comment>
<accession>A0A6V8L158</accession>
<evidence type="ECO:0000313" key="1">
    <source>
        <dbReference type="EMBL" id="GFJ87826.1"/>
    </source>
</evidence>
<proteinExistence type="predicted"/>
<dbReference type="Proteomes" id="UP000482960">
    <property type="component" value="Unassembled WGS sequence"/>
</dbReference>
<reference evidence="1 2" key="1">
    <citation type="submission" date="2020-03" db="EMBL/GenBank/DDBJ databases">
        <title>Whole genome shotgun sequence of Phytohabitans rumicis NBRC 108638.</title>
        <authorList>
            <person name="Komaki H."/>
            <person name="Tamura T."/>
        </authorList>
    </citation>
    <scope>NUCLEOTIDE SEQUENCE [LARGE SCALE GENOMIC DNA]</scope>
    <source>
        <strain evidence="1 2">NBRC 108638</strain>
    </source>
</reference>
<evidence type="ECO:0000313" key="2">
    <source>
        <dbReference type="Proteomes" id="UP000482960"/>
    </source>
</evidence>
<evidence type="ECO:0008006" key="3">
    <source>
        <dbReference type="Google" id="ProtNLM"/>
    </source>
</evidence>